<gene>
    <name evidence="1" type="ORF">PSYICH_LOCUS9393</name>
</gene>
<evidence type="ECO:0000313" key="2">
    <source>
        <dbReference type="Proteomes" id="UP001153636"/>
    </source>
</evidence>
<accession>A0A9P0CWP8</accession>
<evidence type="ECO:0000313" key="1">
    <source>
        <dbReference type="EMBL" id="CAH1107888.1"/>
    </source>
</evidence>
<reference evidence="1" key="1">
    <citation type="submission" date="2022-01" db="EMBL/GenBank/DDBJ databases">
        <authorList>
            <person name="King R."/>
        </authorList>
    </citation>
    <scope>NUCLEOTIDE SEQUENCE</scope>
</reference>
<dbReference type="OrthoDB" id="6108535at2759"/>
<sequence length="155" mass="18278">MKRKATEEKIDNFKKSLSDCPVGFTWLLRKDVFVEITKIIPAIEDILFCTEYVESIDKNTYFIENSKLTEEQIMKMKRATVGQSANENWLIARKHRLTASKFGAVLNSIKNNKFPPNLFKILLNFEKVLAVKWGRENDILYFPYLYTDRKVKTRF</sequence>
<proteinExistence type="predicted"/>
<keyword evidence="2" id="KW-1185">Reference proteome</keyword>
<dbReference type="AlphaFoldDB" id="A0A9P0CWP8"/>
<protein>
    <submittedName>
        <fullName evidence="1">Uncharacterized protein</fullName>
    </submittedName>
</protein>
<dbReference type="Proteomes" id="UP001153636">
    <property type="component" value="Chromosome 3"/>
</dbReference>
<dbReference type="InterPro" id="IPR011604">
    <property type="entry name" value="PDDEXK-like_dom_sf"/>
</dbReference>
<dbReference type="Gene3D" id="3.90.320.10">
    <property type="match status" value="1"/>
</dbReference>
<dbReference type="EMBL" id="OV651815">
    <property type="protein sequence ID" value="CAH1107888.1"/>
    <property type="molecule type" value="Genomic_DNA"/>
</dbReference>
<organism evidence="1 2">
    <name type="scientific">Psylliodes chrysocephalus</name>
    <dbReference type="NCBI Taxonomy" id="3402493"/>
    <lineage>
        <taxon>Eukaryota</taxon>
        <taxon>Metazoa</taxon>
        <taxon>Ecdysozoa</taxon>
        <taxon>Arthropoda</taxon>
        <taxon>Hexapoda</taxon>
        <taxon>Insecta</taxon>
        <taxon>Pterygota</taxon>
        <taxon>Neoptera</taxon>
        <taxon>Endopterygota</taxon>
        <taxon>Coleoptera</taxon>
        <taxon>Polyphaga</taxon>
        <taxon>Cucujiformia</taxon>
        <taxon>Chrysomeloidea</taxon>
        <taxon>Chrysomelidae</taxon>
        <taxon>Galerucinae</taxon>
        <taxon>Alticini</taxon>
        <taxon>Psylliodes</taxon>
    </lineage>
</organism>
<name>A0A9P0CWP8_9CUCU</name>